<evidence type="ECO:0000313" key="1">
    <source>
        <dbReference type="EMBL" id="CAG4886482.1"/>
    </source>
</evidence>
<organism evidence="1 2">
    <name type="scientific">Paraburkholderia saeva</name>
    <dbReference type="NCBI Taxonomy" id="2777537"/>
    <lineage>
        <taxon>Bacteria</taxon>
        <taxon>Pseudomonadati</taxon>
        <taxon>Pseudomonadota</taxon>
        <taxon>Betaproteobacteria</taxon>
        <taxon>Burkholderiales</taxon>
        <taxon>Burkholderiaceae</taxon>
        <taxon>Paraburkholderia</taxon>
    </lineage>
</organism>
<dbReference type="Proteomes" id="UP000789704">
    <property type="component" value="Unassembled WGS sequence"/>
</dbReference>
<sequence>MSPFCLIDIAGIREHSTVPHDVPAPAPHWRFTSWVLRLFHHDHV</sequence>
<dbReference type="EMBL" id="CAJQZC010000001">
    <property type="protein sequence ID" value="CAG4886482.1"/>
    <property type="molecule type" value="Genomic_DNA"/>
</dbReference>
<keyword evidence="2" id="KW-1185">Reference proteome</keyword>
<comment type="caution">
    <text evidence="1">The sequence shown here is derived from an EMBL/GenBank/DDBJ whole genome shotgun (WGS) entry which is preliminary data.</text>
</comment>
<protein>
    <submittedName>
        <fullName evidence="1">Uncharacterized protein</fullName>
    </submittedName>
</protein>
<proteinExistence type="predicted"/>
<accession>A0A9N8WZD8</accession>
<name>A0A9N8WZD8_9BURK</name>
<dbReference type="AlphaFoldDB" id="A0A9N8WZD8"/>
<dbReference type="RefSeq" id="WP_267478889.1">
    <property type="nucleotide sequence ID" value="NZ_CAJQYZ010000001.1"/>
</dbReference>
<reference evidence="1" key="1">
    <citation type="submission" date="2021-04" db="EMBL/GenBank/DDBJ databases">
        <authorList>
            <person name="Vanwijnsberghe S."/>
        </authorList>
    </citation>
    <scope>NUCLEOTIDE SEQUENCE</scope>
    <source>
        <strain evidence="1">LMG 31841</strain>
    </source>
</reference>
<evidence type="ECO:0000313" key="2">
    <source>
        <dbReference type="Proteomes" id="UP000789704"/>
    </source>
</evidence>
<gene>
    <name evidence="1" type="ORF">LMG31841_00201</name>
</gene>